<dbReference type="SUPFAM" id="SSF52058">
    <property type="entry name" value="L domain-like"/>
    <property type="match status" value="1"/>
</dbReference>
<dbReference type="PANTHER" id="PTHR15140:SF52">
    <property type="entry name" value="LATE BLIGHT RESISTANCE PROTEIN HOMOLOG R1A-4"/>
    <property type="match status" value="1"/>
</dbReference>
<reference evidence="1 2" key="1">
    <citation type="journal article" date="2014" name="Nat. Genet.">
        <title>Genome sequence of the hot pepper provides insights into the evolution of pungency in Capsicum species.</title>
        <authorList>
            <person name="Kim S."/>
            <person name="Park M."/>
            <person name="Yeom S.I."/>
            <person name="Kim Y.M."/>
            <person name="Lee J.M."/>
            <person name="Lee H.A."/>
            <person name="Seo E."/>
            <person name="Choi J."/>
            <person name="Cheong K."/>
            <person name="Kim K.T."/>
            <person name="Jung K."/>
            <person name="Lee G.W."/>
            <person name="Oh S.K."/>
            <person name="Bae C."/>
            <person name="Kim S.B."/>
            <person name="Lee H.Y."/>
            <person name="Kim S.Y."/>
            <person name="Kim M.S."/>
            <person name="Kang B.C."/>
            <person name="Jo Y.D."/>
            <person name="Yang H.B."/>
            <person name="Jeong H.J."/>
            <person name="Kang W.H."/>
            <person name="Kwon J.K."/>
            <person name="Shin C."/>
            <person name="Lim J.Y."/>
            <person name="Park J.H."/>
            <person name="Huh J.H."/>
            <person name="Kim J.S."/>
            <person name="Kim B.D."/>
            <person name="Cohen O."/>
            <person name="Paran I."/>
            <person name="Suh M.C."/>
            <person name="Lee S.B."/>
            <person name="Kim Y.K."/>
            <person name="Shin Y."/>
            <person name="Noh S.J."/>
            <person name="Park J."/>
            <person name="Seo Y.S."/>
            <person name="Kwon S.Y."/>
            <person name="Kim H.A."/>
            <person name="Park J.M."/>
            <person name="Kim H.J."/>
            <person name="Choi S.B."/>
            <person name="Bosland P.W."/>
            <person name="Reeves G."/>
            <person name="Jo S.H."/>
            <person name="Lee B.W."/>
            <person name="Cho H.T."/>
            <person name="Choi H.S."/>
            <person name="Lee M.S."/>
            <person name="Yu Y."/>
            <person name="Do Choi Y."/>
            <person name="Park B.S."/>
            <person name="van Deynze A."/>
            <person name="Ashrafi H."/>
            <person name="Hill T."/>
            <person name="Kim W.T."/>
            <person name="Pai H.S."/>
            <person name="Ahn H.K."/>
            <person name="Yeam I."/>
            <person name="Giovannoni J.J."/>
            <person name="Rose J.K."/>
            <person name="Sorensen I."/>
            <person name="Lee S.J."/>
            <person name="Kim R.W."/>
            <person name="Choi I.Y."/>
            <person name="Choi B.S."/>
            <person name="Lim J.S."/>
            <person name="Lee Y.H."/>
            <person name="Choi D."/>
        </authorList>
    </citation>
    <scope>NUCLEOTIDE SEQUENCE [LARGE SCALE GENOMIC DNA]</scope>
    <source>
        <strain evidence="2">cv. CM334</strain>
    </source>
</reference>
<comment type="caution">
    <text evidence="1">The sequence shown here is derived from an EMBL/GenBank/DDBJ whole genome shotgun (WGS) entry which is preliminary data.</text>
</comment>
<organism evidence="1 2">
    <name type="scientific">Capsicum annuum</name>
    <name type="common">Capsicum pepper</name>
    <dbReference type="NCBI Taxonomy" id="4072"/>
    <lineage>
        <taxon>Eukaryota</taxon>
        <taxon>Viridiplantae</taxon>
        <taxon>Streptophyta</taxon>
        <taxon>Embryophyta</taxon>
        <taxon>Tracheophyta</taxon>
        <taxon>Spermatophyta</taxon>
        <taxon>Magnoliopsida</taxon>
        <taxon>eudicotyledons</taxon>
        <taxon>Gunneridae</taxon>
        <taxon>Pentapetalae</taxon>
        <taxon>asterids</taxon>
        <taxon>lamiids</taxon>
        <taxon>Solanales</taxon>
        <taxon>Solanaceae</taxon>
        <taxon>Solanoideae</taxon>
        <taxon>Capsiceae</taxon>
        <taxon>Capsicum</taxon>
    </lineage>
</organism>
<evidence type="ECO:0000313" key="2">
    <source>
        <dbReference type="Proteomes" id="UP000222542"/>
    </source>
</evidence>
<protein>
    <submittedName>
        <fullName evidence="1">Uncharacterized protein</fullName>
    </submittedName>
</protein>
<proteinExistence type="predicted"/>
<sequence length="190" mass="22000">MATIVTINYDKEHFEPNNFILFNSKKKRHSGKHLCSLLIMGDEMEDLLADACHVRDLRILRVLYLDPSFMMVKDSSLNEICMLNHLRFLKIGTEVKSLPSSFSNLWNLEFLLVGNEGSTLVLLPNIWDLVKLRVLAMEACSCFDLDTDEPIRIAKDAKLENLRILDPRAFLFERNRGYFQKVPQYSKSCI</sequence>
<accession>A0A2G2Z709</accession>
<name>A0A2G2Z709_CAPAN</name>
<dbReference type="InterPro" id="IPR032675">
    <property type="entry name" value="LRR_dom_sf"/>
</dbReference>
<dbReference type="Gramene" id="PHT77645">
    <property type="protein sequence ID" value="PHT77645"/>
    <property type="gene ID" value="T459_15697"/>
</dbReference>
<evidence type="ECO:0000313" key="1">
    <source>
        <dbReference type="EMBL" id="PHT77645.1"/>
    </source>
</evidence>
<dbReference type="AlphaFoldDB" id="A0A2G2Z709"/>
<dbReference type="PANTHER" id="PTHR15140">
    <property type="entry name" value="TUBULIN-SPECIFIC CHAPERONE E"/>
    <property type="match status" value="1"/>
</dbReference>
<dbReference type="OMA" id="VLAMEAC"/>
<dbReference type="Gene3D" id="3.80.10.10">
    <property type="entry name" value="Ribonuclease Inhibitor"/>
    <property type="match status" value="1"/>
</dbReference>
<gene>
    <name evidence="1" type="ORF">T459_15697</name>
</gene>
<dbReference type="EMBL" id="AYRZ02000006">
    <property type="protein sequence ID" value="PHT77645.1"/>
    <property type="molecule type" value="Genomic_DNA"/>
</dbReference>
<dbReference type="Proteomes" id="UP000222542">
    <property type="component" value="Unassembled WGS sequence"/>
</dbReference>
<keyword evidence="2" id="KW-1185">Reference proteome</keyword>
<reference evidence="1 2" key="2">
    <citation type="journal article" date="2017" name="Genome Biol.">
        <title>New reference genome sequences of hot pepper reveal the massive evolution of plant disease-resistance genes by retroduplication.</title>
        <authorList>
            <person name="Kim S."/>
            <person name="Park J."/>
            <person name="Yeom S.I."/>
            <person name="Kim Y.M."/>
            <person name="Seo E."/>
            <person name="Kim K.T."/>
            <person name="Kim M.S."/>
            <person name="Lee J.M."/>
            <person name="Cheong K."/>
            <person name="Shin H.S."/>
            <person name="Kim S.B."/>
            <person name="Han K."/>
            <person name="Lee J."/>
            <person name="Park M."/>
            <person name="Lee H.A."/>
            <person name="Lee H.Y."/>
            <person name="Lee Y."/>
            <person name="Oh S."/>
            <person name="Lee J.H."/>
            <person name="Choi E."/>
            <person name="Choi E."/>
            <person name="Lee S.E."/>
            <person name="Jeon J."/>
            <person name="Kim H."/>
            <person name="Choi G."/>
            <person name="Song H."/>
            <person name="Lee J."/>
            <person name="Lee S.C."/>
            <person name="Kwon J.K."/>
            <person name="Lee H.Y."/>
            <person name="Koo N."/>
            <person name="Hong Y."/>
            <person name="Kim R.W."/>
            <person name="Kang W.H."/>
            <person name="Huh J.H."/>
            <person name="Kang B.C."/>
            <person name="Yang T.J."/>
            <person name="Lee Y.H."/>
            <person name="Bennetzen J.L."/>
            <person name="Choi D."/>
        </authorList>
    </citation>
    <scope>NUCLEOTIDE SEQUENCE [LARGE SCALE GENOMIC DNA]</scope>
    <source>
        <strain evidence="2">cv. CM334</strain>
    </source>
</reference>